<accession>A0A8H4AEM4</accession>
<dbReference type="PANTHER" id="PTHR12687:SF4">
    <property type="entry name" value="NUCLEOLAR COMPLEX PROTEIN 2 HOMOLOG"/>
    <property type="match status" value="1"/>
</dbReference>
<evidence type="ECO:0000256" key="2">
    <source>
        <dbReference type="ARBA" id="ARBA00005907"/>
    </source>
</evidence>
<feature type="compositionally biased region" description="Basic residues" evidence="4">
    <location>
        <begin position="1"/>
        <end position="14"/>
    </location>
</feature>
<reference evidence="5 6" key="1">
    <citation type="journal article" date="2019" name="Environ. Microbiol.">
        <title>At the nexus of three kingdoms: the genome of the mycorrhizal fungus Gigaspora margarita provides insights into plant, endobacterial and fungal interactions.</title>
        <authorList>
            <person name="Venice F."/>
            <person name="Ghignone S."/>
            <person name="Salvioli di Fossalunga A."/>
            <person name="Amselem J."/>
            <person name="Novero M."/>
            <person name="Xianan X."/>
            <person name="Sedzielewska Toro K."/>
            <person name="Morin E."/>
            <person name="Lipzen A."/>
            <person name="Grigoriev I.V."/>
            <person name="Henrissat B."/>
            <person name="Martin F.M."/>
            <person name="Bonfante P."/>
        </authorList>
    </citation>
    <scope>NUCLEOTIDE SEQUENCE [LARGE SCALE GENOMIC DNA]</scope>
    <source>
        <strain evidence="5 6">BEG34</strain>
    </source>
</reference>
<dbReference type="Proteomes" id="UP000439903">
    <property type="component" value="Unassembled WGS sequence"/>
</dbReference>
<name>A0A8H4AEM4_GIGMA</name>
<comment type="similarity">
    <text evidence="2">Belongs to the NOC2 family.</text>
</comment>
<dbReference type="InterPro" id="IPR005343">
    <property type="entry name" value="Noc2"/>
</dbReference>
<dbReference type="OrthoDB" id="10266662at2759"/>
<feature type="compositionally biased region" description="Acidic residues" evidence="4">
    <location>
        <begin position="60"/>
        <end position="82"/>
    </location>
</feature>
<dbReference type="GO" id="GO:0005730">
    <property type="term" value="C:nucleolus"/>
    <property type="evidence" value="ECO:0007669"/>
    <property type="project" value="TreeGrafter"/>
</dbReference>
<dbReference type="EMBL" id="WTPW01000714">
    <property type="protein sequence ID" value="KAF0486137.1"/>
    <property type="molecule type" value="Genomic_DNA"/>
</dbReference>
<comment type="caution">
    <text evidence="5">The sequence shown here is derived from an EMBL/GenBank/DDBJ whole genome shotgun (WGS) entry which is preliminary data.</text>
</comment>
<organism evidence="5 6">
    <name type="scientific">Gigaspora margarita</name>
    <dbReference type="NCBI Taxonomy" id="4874"/>
    <lineage>
        <taxon>Eukaryota</taxon>
        <taxon>Fungi</taxon>
        <taxon>Fungi incertae sedis</taxon>
        <taxon>Mucoromycota</taxon>
        <taxon>Glomeromycotina</taxon>
        <taxon>Glomeromycetes</taxon>
        <taxon>Diversisporales</taxon>
        <taxon>Gigasporaceae</taxon>
        <taxon>Gigaspora</taxon>
    </lineage>
</organism>
<sequence>MGKIKKSTKKFQKQHLKETIEKRHKAQKLKKAIAKKKNNASRKKEKKKEDLLDVRKEIIEKDEEVEEEEDSDEMEDLEDQEFDQSKTNRSSIKSNEVSKHKEQLESLKEKDPEFYKYLQENDLDLLNFDISDDDDDDDFIDNFDDNYDSESDENDDEELLSNESKNNCESMQVDNSNNNSLKKTEIGNADNSIPTLTTATLEKLQEAITQSYSLRSLQKLLLAFRAAAHLNDDEEKRYSHKINDAAVFNNLVVICLKYTTGVFDHHLTRQNKNLTNEKLPYTHRKWKKLEPLVKSFLSSILYILKQVTENDMIYFIVRESEKAVPYYACFPKLSKHYLKQLLDIWGTAEDKARIAAFLNIRKLASIAPPPFIDLCLKGIYTTFVRYCKETTIFTIPSINLMCNCAVEMYGINLKSSYQSAFNYIRQLAIHLRNSINNKNEETFNSVYNWQYIHCIEYWSKVLANYCDQTRESTNNKGSLQELIYPLVQVCTGVIRLNITAQYFPLHFHCIRSLIHLIKKTGTFIPLAPYLFDILLSAEIHRKPKLATLKPLDFSSTLKTPKVYLHTKVYQDGICEELVELLFEYYSCYSLSIAFPELAIPAIIHVKRHIKNSKNVKFNRQLQQFVEKMEQNSKFIEQERSRIDFSPNNRAQVKAFLRNVDSDSTPLGEYVKATRELKEQRQKLMAIDSTNE</sequence>
<comment type="subcellular location">
    <subcellularLocation>
        <location evidence="1">Nucleus</location>
    </subcellularLocation>
</comment>
<feature type="compositionally biased region" description="Acidic residues" evidence="4">
    <location>
        <begin position="137"/>
        <end position="160"/>
    </location>
</feature>
<proteinExistence type="inferred from homology"/>
<feature type="region of interest" description="Disordered" evidence="4">
    <location>
        <begin position="1"/>
        <end position="105"/>
    </location>
</feature>
<feature type="compositionally biased region" description="Polar residues" evidence="4">
    <location>
        <begin position="85"/>
        <end position="95"/>
    </location>
</feature>
<dbReference type="GO" id="GO:0030691">
    <property type="term" value="C:Noc2p-Noc3p complex"/>
    <property type="evidence" value="ECO:0007669"/>
    <property type="project" value="TreeGrafter"/>
</dbReference>
<keyword evidence="3" id="KW-0539">Nucleus</keyword>
<dbReference type="GO" id="GO:0042273">
    <property type="term" value="P:ribosomal large subunit biogenesis"/>
    <property type="evidence" value="ECO:0007669"/>
    <property type="project" value="TreeGrafter"/>
</dbReference>
<gene>
    <name evidence="5" type="ORF">F8M41_022713</name>
</gene>
<feature type="region of interest" description="Disordered" evidence="4">
    <location>
        <begin position="137"/>
        <end position="189"/>
    </location>
</feature>
<feature type="compositionally biased region" description="Basic residues" evidence="4">
    <location>
        <begin position="22"/>
        <end position="46"/>
    </location>
</feature>
<dbReference type="PANTHER" id="PTHR12687">
    <property type="entry name" value="NUCLEOLAR COMPLEX 2 AND RAD4-RELATED"/>
    <property type="match status" value="1"/>
</dbReference>
<feature type="compositionally biased region" description="Basic and acidic residues" evidence="4">
    <location>
        <begin position="47"/>
        <end position="59"/>
    </location>
</feature>
<dbReference type="Pfam" id="PF03715">
    <property type="entry name" value="Noc2"/>
    <property type="match status" value="1"/>
</dbReference>
<evidence type="ECO:0000256" key="3">
    <source>
        <dbReference type="ARBA" id="ARBA00023242"/>
    </source>
</evidence>
<protein>
    <submittedName>
        <fullName evidence="5">Noc2-domain-containing protein</fullName>
    </submittedName>
</protein>
<dbReference type="GO" id="GO:0030690">
    <property type="term" value="C:Noc1p-Noc2p complex"/>
    <property type="evidence" value="ECO:0007669"/>
    <property type="project" value="TreeGrafter"/>
</dbReference>
<feature type="compositionally biased region" description="Polar residues" evidence="4">
    <location>
        <begin position="165"/>
        <end position="181"/>
    </location>
</feature>
<evidence type="ECO:0000256" key="4">
    <source>
        <dbReference type="SAM" id="MobiDB-lite"/>
    </source>
</evidence>
<feature type="compositionally biased region" description="Basic and acidic residues" evidence="4">
    <location>
        <begin position="96"/>
        <end position="105"/>
    </location>
</feature>
<evidence type="ECO:0000313" key="6">
    <source>
        <dbReference type="Proteomes" id="UP000439903"/>
    </source>
</evidence>
<evidence type="ECO:0000313" key="5">
    <source>
        <dbReference type="EMBL" id="KAF0486137.1"/>
    </source>
</evidence>
<dbReference type="GO" id="GO:0005654">
    <property type="term" value="C:nucleoplasm"/>
    <property type="evidence" value="ECO:0007669"/>
    <property type="project" value="TreeGrafter"/>
</dbReference>
<evidence type="ECO:0000256" key="1">
    <source>
        <dbReference type="ARBA" id="ARBA00004123"/>
    </source>
</evidence>
<dbReference type="AlphaFoldDB" id="A0A8H4AEM4"/>
<keyword evidence="6" id="KW-1185">Reference proteome</keyword>